<dbReference type="Gene3D" id="3.80.10.10">
    <property type="entry name" value="Ribonuclease Inhibitor"/>
    <property type="match status" value="1"/>
</dbReference>
<dbReference type="PANTHER" id="PTHR34223:SF101">
    <property type="entry name" value="F-BOX DOMAIN-CONTAINING PROTEIN"/>
    <property type="match status" value="1"/>
</dbReference>
<dbReference type="Pfam" id="PF24758">
    <property type="entry name" value="LRR_At5g56370"/>
    <property type="match status" value="1"/>
</dbReference>
<gene>
    <name evidence="2" type="ORF">E3N88_30798</name>
</gene>
<dbReference type="OrthoDB" id="1848700at2759"/>
<dbReference type="Gene3D" id="1.20.1280.50">
    <property type="match status" value="1"/>
</dbReference>
<dbReference type="Pfam" id="PF00646">
    <property type="entry name" value="F-box"/>
    <property type="match status" value="1"/>
</dbReference>
<dbReference type="InterPro" id="IPR053781">
    <property type="entry name" value="F-box_AtFBL13-like"/>
</dbReference>
<evidence type="ECO:0000313" key="3">
    <source>
        <dbReference type="Proteomes" id="UP000326396"/>
    </source>
</evidence>
<proteinExistence type="predicted"/>
<comment type="caution">
    <text evidence="2">The sequence shown here is derived from an EMBL/GenBank/DDBJ whole genome shotgun (WGS) entry which is preliminary data.</text>
</comment>
<reference evidence="2 3" key="1">
    <citation type="submission" date="2019-05" db="EMBL/GenBank/DDBJ databases">
        <title>Mikania micrantha, genome provides insights into the molecular mechanism of rapid growth.</title>
        <authorList>
            <person name="Liu B."/>
        </authorList>
    </citation>
    <scope>NUCLEOTIDE SEQUENCE [LARGE SCALE GENOMIC DNA]</scope>
    <source>
        <strain evidence="2">NLD-2019</strain>
        <tissue evidence="2">Leaf</tissue>
    </source>
</reference>
<dbReference type="AlphaFoldDB" id="A0A5N6MQN1"/>
<dbReference type="InterPro" id="IPR055411">
    <property type="entry name" value="LRR_FXL15/At3g58940/PEG3-like"/>
</dbReference>
<dbReference type="InterPro" id="IPR053197">
    <property type="entry name" value="F-box_SCFL_complex_component"/>
</dbReference>
<dbReference type="PROSITE" id="PS50181">
    <property type="entry name" value="FBOX"/>
    <property type="match status" value="1"/>
</dbReference>
<sequence>MNVEEDGLSSLPDDLIHKILSFVSIKHVVETSVLSSRWRFIWTSMPYLNLSSEDFPSLPKFSQVVTRVLSWRNDHIEVESLKLSLHGRVSQAFVKRIMNYAFSHNVQQMTVTCQIEKKIVFPLSLFCSRSLKHLTLIGSVNGSVASTWELPALTTLHLGHVTLNDDDVESLSKFPNLKNLTLDGCKILGLDGFSIYHSQLSCLTLQNGDWGSGLVDVVAPQLKNLTVVNCDWVHLSAPNLASFIFRSVCSLEFSSDSLPLLAEVDLCINNPHKTDAHVIVSLLQKFYSVKSLTLNLETVEVLCSSVELITSQPSPFANLRSLKIYPANIQSKGLSQKKVVVFEEVKKFLLDGSPSASSTWVTREEIKARDVTLAQHLIEELWVMLEQDKARISWDHMERGETQIECYWEDLSTQSQFEKTMICDIISKLQHIEGLLAKLSASNRARLQSSFSNLCAEANLVIKKIDRTWDPQASH</sequence>
<evidence type="ECO:0000313" key="2">
    <source>
        <dbReference type="EMBL" id="KAD3641574.1"/>
    </source>
</evidence>
<dbReference type="InterPro" id="IPR032675">
    <property type="entry name" value="LRR_dom_sf"/>
</dbReference>
<dbReference type="PANTHER" id="PTHR34223">
    <property type="entry name" value="OS11G0201299 PROTEIN"/>
    <property type="match status" value="1"/>
</dbReference>
<name>A0A5N6MQN1_9ASTR</name>
<keyword evidence="3" id="KW-1185">Reference proteome</keyword>
<protein>
    <recommendedName>
        <fullName evidence="1">F-box domain-containing protein</fullName>
    </recommendedName>
</protein>
<organism evidence="2 3">
    <name type="scientific">Mikania micrantha</name>
    <name type="common">bitter vine</name>
    <dbReference type="NCBI Taxonomy" id="192012"/>
    <lineage>
        <taxon>Eukaryota</taxon>
        <taxon>Viridiplantae</taxon>
        <taxon>Streptophyta</taxon>
        <taxon>Embryophyta</taxon>
        <taxon>Tracheophyta</taxon>
        <taxon>Spermatophyta</taxon>
        <taxon>Magnoliopsida</taxon>
        <taxon>eudicotyledons</taxon>
        <taxon>Gunneridae</taxon>
        <taxon>Pentapetalae</taxon>
        <taxon>asterids</taxon>
        <taxon>campanulids</taxon>
        <taxon>Asterales</taxon>
        <taxon>Asteraceae</taxon>
        <taxon>Asteroideae</taxon>
        <taxon>Heliantheae alliance</taxon>
        <taxon>Eupatorieae</taxon>
        <taxon>Mikania</taxon>
    </lineage>
</organism>
<dbReference type="EMBL" id="SZYD01000015">
    <property type="protein sequence ID" value="KAD3641574.1"/>
    <property type="molecule type" value="Genomic_DNA"/>
</dbReference>
<feature type="domain" description="F-box" evidence="1">
    <location>
        <begin position="5"/>
        <end position="58"/>
    </location>
</feature>
<dbReference type="SMART" id="SM00256">
    <property type="entry name" value="FBOX"/>
    <property type="match status" value="1"/>
</dbReference>
<dbReference type="SUPFAM" id="SSF52047">
    <property type="entry name" value="RNI-like"/>
    <property type="match status" value="1"/>
</dbReference>
<dbReference type="CDD" id="cd22160">
    <property type="entry name" value="F-box_AtFBL13-like"/>
    <property type="match status" value="1"/>
</dbReference>
<dbReference type="Proteomes" id="UP000326396">
    <property type="component" value="Linkage Group LG5"/>
</dbReference>
<dbReference type="InterPro" id="IPR001810">
    <property type="entry name" value="F-box_dom"/>
</dbReference>
<evidence type="ECO:0000259" key="1">
    <source>
        <dbReference type="PROSITE" id="PS50181"/>
    </source>
</evidence>
<accession>A0A5N6MQN1</accession>